<feature type="compositionally biased region" description="Low complexity" evidence="1">
    <location>
        <begin position="647"/>
        <end position="658"/>
    </location>
</feature>
<organism evidence="2 3">
    <name type="scientific">Apiospora marii</name>
    <dbReference type="NCBI Taxonomy" id="335849"/>
    <lineage>
        <taxon>Eukaryota</taxon>
        <taxon>Fungi</taxon>
        <taxon>Dikarya</taxon>
        <taxon>Ascomycota</taxon>
        <taxon>Pezizomycotina</taxon>
        <taxon>Sordariomycetes</taxon>
        <taxon>Xylariomycetidae</taxon>
        <taxon>Amphisphaeriales</taxon>
        <taxon>Apiosporaceae</taxon>
        <taxon>Apiospora</taxon>
    </lineage>
</organism>
<feature type="compositionally biased region" description="Low complexity" evidence="1">
    <location>
        <begin position="348"/>
        <end position="361"/>
    </location>
</feature>
<dbReference type="EMBL" id="JAQQWI010000022">
    <property type="protein sequence ID" value="KAK7995834.1"/>
    <property type="molecule type" value="Genomic_DNA"/>
</dbReference>
<feature type="region of interest" description="Disordered" evidence="1">
    <location>
        <begin position="332"/>
        <end position="390"/>
    </location>
</feature>
<protein>
    <submittedName>
        <fullName evidence="2">Uncharacterized protein</fullName>
    </submittedName>
</protein>
<feature type="compositionally biased region" description="Polar residues" evidence="1">
    <location>
        <begin position="1"/>
        <end position="12"/>
    </location>
</feature>
<feature type="compositionally biased region" description="Low complexity" evidence="1">
    <location>
        <begin position="372"/>
        <end position="384"/>
    </location>
</feature>
<sequence length="788" mass="89097">MASVCSSPSRFSQPDVDDHDGPDHGDVLLERIRDYDKDAVAPLTTFTREWNRNRRFNAATPLITEVYPQWYRNLEEIVKYRSGEYGNQFWNRNPDKLFDFAVSCMIYMPQALQRAKGSRPEEKRAYMPVFLRTMEQLSRAPWIRYRGNDHLLRHLDDMAKFRFRHFPPNWAAFDNGELTGNPDFERVFAAFDRLVANGQPTSAEQGRGLVHSSVTLVLDAARALLIKLDDINITLDRLVDEATRPTCITRPVTDPLFFSGTKEQPGAVALKSYLGSPQKDSDSQFPLDVDGASTYLGEKRHYDEFSKFGPYPISKPPADAGENIAKRQALEVKKGEPASSGPVQKPNSQSSKPTGKSSSGPATKQKAKSSKPTKNNNSKSSNSAAKDDGHYRYTLEDAEADIESLQAAVGGWAPPKGLVHPVCGMPTDILARYYDTVKPWFDEWAWARKADGHDLVPGLSSKVLAQLEREIEKQRDYLAVMRKADRYNYGKLKGMKCASLLLCYLRSVHMRYLMLARPDNDLLQARADRLAYWILHEQVWNDATLYSLRMTKATSKLRPQLRSDRKAREAHIADWQEQLLALEQDIAQDPVDKPVGEMTAAELDEEMEGIAVVEEEVFGGAEGDEEVAPVVDEENGGAVHEKEEEATAAAAAEAAAKEGNTAPPPVFDQPRGKYYGKEVEDLEYCAYPGEPQLVLDPVRYGRRMRRLYVSGEAQARYEWHWVTREDGEKELVKGEKKKRAPKPAKFTVFEAGGPEGHKDLPRETVYDRLQYMIIMTFWRVLQAQLHDL</sequence>
<dbReference type="Proteomes" id="UP001396898">
    <property type="component" value="Unassembled WGS sequence"/>
</dbReference>
<keyword evidence="3" id="KW-1185">Reference proteome</keyword>
<feature type="region of interest" description="Disordered" evidence="1">
    <location>
        <begin position="1"/>
        <end position="23"/>
    </location>
</feature>
<evidence type="ECO:0000313" key="2">
    <source>
        <dbReference type="EMBL" id="KAK7995834.1"/>
    </source>
</evidence>
<evidence type="ECO:0000313" key="3">
    <source>
        <dbReference type="Proteomes" id="UP001396898"/>
    </source>
</evidence>
<proteinExistence type="predicted"/>
<feature type="region of interest" description="Disordered" evidence="1">
    <location>
        <begin position="641"/>
        <end position="671"/>
    </location>
</feature>
<gene>
    <name evidence="2" type="ORF">PG991_015301</name>
</gene>
<comment type="caution">
    <text evidence="2">The sequence shown here is derived from an EMBL/GenBank/DDBJ whole genome shotgun (WGS) entry which is preliminary data.</text>
</comment>
<name>A0ABR1R195_9PEZI</name>
<accession>A0ABR1R195</accession>
<evidence type="ECO:0000256" key="1">
    <source>
        <dbReference type="SAM" id="MobiDB-lite"/>
    </source>
</evidence>
<reference evidence="2 3" key="1">
    <citation type="submission" date="2023-01" db="EMBL/GenBank/DDBJ databases">
        <title>Analysis of 21 Apiospora genomes using comparative genomics revels a genus with tremendous synthesis potential of carbohydrate active enzymes and secondary metabolites.</title>
        <authorList>
            <person name="Sorensen T."/>
        </authorList>
    </citation>
    <scope>NUCLEOTIDE SEQUENCE [LARGE SCALE GENOMIC DNA]</scope>
    <source>
        <strain evidence="2 3">CBS 20057</strain>
    </source>
</reference>